<comment type="caution">
    <text evidence="2">The sequence shown here is derived from an EMBL/GenBank/DDBJ whole genome shotgun (WGS) entry which is preliminary data.</text>
</comment>
<gene>
    <name evidence="2" type="ORF">P7D85_00810</name>
</gene>
<dbReference type="InterPro" id="IPR035474">
    <property type="entry name" value="SIS_Kpsf"/>
</dbReference>
<dbReference type="Pfam" id="PF01380">
    <property type="entry name" value="SIS"/>
    <property type="match status" value="1"/>
</dbReference>
<protein>
    <submittedName>
        <fullName evidence="2">SIS domain-containing protein</fullName>
    </submittedName>
</protein>
<dbReference type="CDD" id="cd05014">
    <property type="entry name" value="SIS_Kpsf"/>
    <property type="match status" value="1"/>
</dbReference>
<evidence type="ECO:0000313" key="3">
    <source>
        <dbReference type="Proteomes" id="UP001252875"/>
    </source>
</evidence>
<evidence type="ECO:0000259" key="1">
    <source>
        <dbReference type="PROSITE" id="PS51464"/>
    </source>
</evidence>
<keyword evidence="3" id="KW-1185">Reference proteome</keyword>
<dbReference type="Gene3D" id="3.40.50.10490">
    <property type="entry name" value="Glucose-6-phosphate isomerase like protein, domain 1"/>
    <property type="match status" value="1"/>
</dbReference>
<dbReference type="EMBL" id="JARPYI010000001">
    <property type="protein sequence ID" value="MDT2598291.1"/>
    <property type="molecule type" value="Genomic_DNA"/>
</dbReference>
<dbReference type="PANTHER" id="PTHR38418">
    <property type="entry name" value="SUGAR ISOMERASE, KPSF/GUTQ (AFU_ORTHOLOGUE AFUA_6G08860)"/>
    <property type="match status" value="1"/>
</dbReference>
<organism evidence="2 3">
    <name type="scientific">Enterococcus hulanensis</name>
    <dbReference type="NCBI Taxonomy" id="2559929"/>
    <lineage>
        <taxon>Bacteria</taxon>
        <taxon>Bacillati</taxon>
        <taxon>Bacillota</taxon>
        <taxon>Bacilli</taxon>
        <taxon>Lactobacillales</taxon>
        <taxon>Enterococcaceae</taxon>
        <taxon>Enterococcus</taxon>
    </lineage>
</organism>
<evidence type="ECO:0000313" key="2">
    <source>
        <dbReference type="EMBL" id="MDT2598291.1"/>
    </source>
</evidence>
<proteinExistence type="predicted"/>
<dbReference type="InterPro" id="IPR001347">
    <property type="entry name" value="SIS_dom"/>
</dbReference>
<reference evidence="2 3" key="1">
    <citation type="submission" date="2023-03" db="EMBL/GenBank/DDBJ databases">
        <authorList>
            <person name="Shen W."/>
            <person name="Cai J."/>
        </authorList>
    </citation>
    <scope>NUCLEOTIDE SEQUENCE [LARGE SCALE GENOMIC DNA]</scope>
    <source>
        <strain evidence="2 3">D6-4</strain>
    </source>
</reference>
<feature type="domain" description="SIS" evidence="1">
    <location>
        <begin position="38"/>
        <end position="180"/>
    </location>
</feature>
<dbReference type="RefSeq" id="WP_206915854.1">
    <property type="nucleotide sequence ID" value="NZ_JAFLVV010000003.1"/>
</dbReference>
<dbReference type="Proteomes" id="UP001252875">
    <property type="component" value="Unassembled WGS sequence"/>
</dbReference>
<name>A0ABU3EWG9_9ENTE</name>
<dbReference type="PANTHER" id="PTHR38418:SF2">
    <property type="entry name" value="SUGAR ISOMERASE, KPSF_GUTQ (AFU_ORTHOLOGUE AFUA_6G08860)"/>
    <property type="match status" value="1"/>
</dbReference>
<dbReference type="SUPFAM" id="SSF53697">
    <property type="entry name" value="SIS domain"/>
    <property type="match status" value="1"/>
</dbReference>
<sequence>MEITTKKLDAYIDVLQPEINAYINRLDKAKVVEACEVISESKRNHGRVHITGVGKPSHVAEYIAALNSSVGTPTYYLDTTEAIHGSAGQVLPGDVVIAISNSGQTEELKRTVESLKRLDAKIIGVSGGENSWLKDHSTVFLLAGVNQEGDDLNKPPRISIIAEIIVLQCLSILLQQEEQLDLEKYYQWHPGGALGASIKNLKEVGTQ</sequence>
<accession>A0ABU3EWG9</accession>
<dbReference type="PROSITE" id="PS51464">
    <property type="entry name" value="SIS"/>
    <property type="match status" value="1"/>
</dbReference>
<dbReference type="InterPro" id="IPR046348">
    <property type="entry name" value="SIS_dom_sf"/>
</dbReference>